<organism evidence="1 2">
    <name type="scientific">Sphingomonas alpina</name>
    <dbReference type="NCBI Taxonomy" id="653931"/>
    <lineage>
        <taxon>Bacteria</taxon>
        <taxon>Pseudomonadati</taxon>
        <taxon>Pseudomonadota</taxon>
        <taxon>Alphaproteobacteria</taxon>
        <taxon>Sphingomonadales</taxon>
        <taxon>Sphingomonadaceae</taxon>
        <taxon>Sphingomonas</taxon>
    </lineage>
</organism>
<dbReference type="PROSITE" id="PS51257">
    <property type="entry name" value="PROKAR_LIPOPROTEIN"/>
    <property type="match status" value="1"/>
</dbReference>
<dbReference type="KEGG" id="spap:H3Z74_15945"/>
<gene>
    <name evidence="1" type="ORF">H3Z74_15945</name>
</gene>
<dbReference type="AlphaFoldDB" id="A0A7H0LEZ3"/>
<evidence type="ECO:0000313" key="2">
    <source>
        <dbReference type="Proteomes" id="UP000516148"/>
    </source>
</evidence>
<protein>
    <submittedName>
        <fullName evidence="1">Uncharacterized protein</fullName>
    </submittedName>
</protein>
<sequence length="162" mass="17815">MKLVSFGSSLVLAMLAATGCAPSPEPQSLSPQRSRFVIRPDEAGPYIDRRVRLFRQFSYDRARASGQHFPAYGRWLSEVARAIHVGRPAPSADDPLVVDAQAELEPFQSPLPRTRDRETLAAIREQTRLGSLGRVLTDPFTDQSMETRQAAAARLTGAISLP</sequence>
<keyword evidence="2" id="KW-1185">Reference proteome</keyword>
<dbReference type="EMBL" id="CP061038">
    <property type="protein sequence ID" value="QNQ08246.1"/>
    <property type="molecule type" value="Genomic_DNA"/>
</dbReference>
<evidence type="ECO:0000313" key="1">
    <source>
        <dbReference type="EMBL" id="QNQ08246.1"/>
    </source>
</evidence>
<accession>A0A7H0LEZ3</accession>
<reference evidence="1 2" key="1">
    <citation type="submission" date="2020-09" db="EMBL/GenBank/DDBJ databases">
        <title>Sphingomonas sp., a new species isolated from pork steak.</title>
        <authorList>
            <person name="Heidler von Heilborn D."/>
        </authorList>
    </citation>
    <scope>NUCLEOTIDE SEQUENCE [LARGE SCALE GENOMIC DNA]</scope>
    <source>
        <strain evidence="2">S8-3T</strain>
    </source>
</reference>
<dbReference type="Proteomes" id="UP000516148">
    <property type="component" value="Chromosome"/>
</dbReference>
<proteinExistence type="predicted"/>
<name>A0A7H0LEZ3_9SPHN</name>
<dbReference type="RefSeq" id="WP_187760575.1">
    <property type="nucleotide sequence ID" value="NZ_CP061038.1"/>
</dbReference>